<reference evidence="1 2" key="1">
    <citation type="submission" date="2020-08" db="EMBL/GenBank/DDBJ databases">
        <title>Bridging the membrane lipid divide: bacteria of the FCB group superphylum have the potential to synthesize archaeal ether lipids.</title>
        <authorList>
            <person name="Villanueva L."/>
            <person name="Von Meijenfeldt F.A.B."/>
            <person name="Westbye A.B."/>
            <person name="Yadav S."/>
            <person name="Hopmans E.C."/>
            <person name="Dutilh B.E."/>
            <person name="Sinninghe Damste J.S."/>
        </authorList>
    </citation>
    <scope>NUCLEOTIDE SEQUENCE [LARGE SCALE GENOMIC DNA]</scope>
    <source>
        <strain evidence="1">NIOZ-UU30</strain>
    </source>
</reference>
<proteinExistence type="predicted"/>
<name>A0A8J6NT48_9BACT</name>
<accession>A0A8J6NT48</accession>
<organism evidence="1 2">
    <name type="scientific">Candidatus Desulfatibia profunda</name>
    <dbReference type="NCBI Taxonomy" id="2841695"/>
    <lineage>
        <taxon>Bacteria</taxon>
        <taxon>Pseudomonadati</taxon>
        <taxon>Thermodesulfobacteriota</taxon>
        <taxon>Desulfobacteria</taxon>
        <taxon>Desulfobacterales</taxon>
        <taxon>Desulfobacterales incertae sedis</taxon>
        <taxon>Candidatus Desulfatibia</taxon>
    </lineage>
</organism>
<sequence>MYMGGCTYNAKSSERIKPDTIEDNRLKSSDDLAHQIPRARVEKAHTLGLAAILREQVLTVGEIWLLQKMLKSAPNKALQQMVNDRAADLAGHPFERLINPSTPYANLPEDPGCGLTRFYNYILAPFGTPKKRAISFIDDFLSTDESGYVLTHQFIVLEWAEQTCLELPEQLEAKRKKLLDQILWEQLADKSFSDLYVERVAILLYFGDPDAIAAAQWIKTIVNAQLPDGSWGLYTEHLSYDGQSITGKPGTSHTIVLALLSLRAYLDKY</sequence>
<evidence type="ECO:0000313" key="1">
    <source>
        <dbReference type="EMBL" id="MBC8360133.1"/>
    </source>
</evidence>
<dbReference type="Proteomes" id="UP000603434">
    <property type="component" value="Unassembled WGS sequence"/>
</dbReference>
<gene>
    <name evidence="1" type="ORF">H8E23_01880</name>
</gene>
<dbReference type="SUPFAM" id="SSF48239">
    <property type="entry name" value="Terpenoid cyclases/Protein prenyltransferases"/>
    <property type="match status" value="1"/>
</dbReference>
<comment type="caution">
    <text evidence="1">The sequence shown here is derived from an EMBL/GenBank/DDBJ whole genome shotgun (WGS) entry which is preliminary data.</text>
</comment>
<evidence type="ECO:0000313" key="2">
    <source>
        <dbReference type="Proteomes" id="UP000603434"/>
    </source>
</evidence>
<dbReference type="InterPro" id="IPR008930">
    <property type="entry name" value="Terpenoid_cyclase/PrenylTrfase"/>
</dbReference>
<dbReference type="AlphaFoldDB" id="A0A8J6NT48"/>
<dbReference type="EMBL" id="JACNJH010000067">
    <property type="protein sequence ID" value="MBC8360133.1"/>
    <property type="molecule type" value="Genomic_DNA"/>
</dbReference>
<protein>
    <submittedName>
        <fullName evidence="1">Uncharacterized protein</fullName>
    </submittedName>
</protein>